<name>A0A0E9T624_ANGAN</name>
<proteinExistence type="predicted"/>
<reference evidence="1" key="1">
    <citation type="submission" date="2014-11" db="EMBL/GenBank/DDBJ databases">
        <authorList>
            <person name="Amaro Gonzalez C."/>
        </authorList>
    </citation>
    <scope>NUCLEOTIDE SEQUENCE</scope>
</reference>
<organism evidence="1">
    <name type="scientific">Anguilla anguilla</name>
    <name type="common">European freshwater eel</name>
    <name type="synonym">Muraena anguilla</name>
    <dbReference type="NCBI Taxonomy" id="7936"/>
    <lineage>
        <taxon>Eukaryota</taxon>
        <taxon>Metazoa</taxon>
        <taxon>Chordata</taxon>
        <taxon>Craniata</taxon>
        <taxon>Vertebrata</taxon>
        <taxon>Euteleostomi</taxon>
        <taxon>Actinopterygii</taxon>
        <taxon>Neopterygii</taxon>
        <taxon>Teleostei</taxon>
        <taxon>Anguilliformes</taxon>
        <taxon>Anguillidae</taxon>
        <taxon>Anguilla</taxon>
    </lineage>
</organism>
<evidence type="ECO:0000313" key="1">
    <source>
        <dbReference type="EMBL" id="JAH49114.1"/>
    </source>
</evidence>
<sequence>MIGQGGVITRPISE</sequence>
<reference evidence="1" key="2">
    <citation type="journal article" date="2015" name="Fish Shellfish Immunol.">
        <title>Early steps in the European eel (Anguilla anguilla)-Vibrio vulnificus interaction in the gills: Role of the RtxA13 toxin.</title>
        <authorList>
            <person name="Callol A."/>
            <person name="Pajuelo D."/>
            <person name="Ebbesson L."/>
            <person name="Teles M."/>
            <person name="MacKenzie S."/>
            <person name="Amaro C."/>
        </authorList>
    </citation>
    <scope>NUCLEOTIDE SEQUENCE</scope>
</reference>
<dbReference type="EMBL" id="GBXM01059463">
    <property type="protein sequence ID" value="JAH49114.1"/>
    <property type="molecule type" value="Transcribed_RNA"/>
</dbReference>
<protein>
    <submittedName>
        <fullName evidence="1">Uncharacterized protein</fullName>
    </submittedName>
</protein>
<accession>A0A0E9T624</accession>